<dbReference type="CDD" id="cd00130">
    <property type="entry name" value="PAS"/>
    <property type="match status" value="1"/>
</dbReference>
<dbReference type="SMART" id="SM00353">
    <property type="entry name" value="HLH"/>
    <property type="match status" value="1"/>
</dbReference>
<keyword evidence="6" id="KW-0805">Transcription regulation</keyword>
<evidence type="ECO:0000256" key="12">
    <source>
        <dbReference type="SAM" id="MobiDB-lite"/>
    </source>
</evidence>
<dbReference type="Xenbase" id="XB-GENE-1021819">
    <property type="gene designation" value="ahrr"/>
</dbReference>
<dbReference type="FunFam" id="3.30.450.20:FF:000056">
    <property type="entry name" value="aryl hydrocarbon receptor repressor"/>
    <property type="match status" value="1"/>
</dbReference>
<dbReference type="GeneTree" id="ENSGT00940000154486"/>
<dbReference type="Pfam" id="PF00010">
    <property type="entry name" value="HLH"/>
    <property type="match status" value="1"/>
</dbReference>
<evidence type="ECO:0000256" key="4">
    <source>
        <dbReference type="ARBA" id="ARBA00022499"/>
    </source>
</evidence>
<accession>A0A803JZX5</accession>
<dbReference type="Bgee" id="ENSXETG00000006186">
    <property type="expression patterns" value="Expressed in testis"/>
</dbReference>
<sequence>MIPPGECMYAGRKRRKPVQKQRPSSGSEKSNPSKRHRDRLNAELDRLASLLPFPPEIIAKLDKLSILRLSVSYLRVKSFFQGTIPDEGESESIRNKGHCKSDPSSLSTRGCISSGPAIEEQHSKKQPSQPVGHAIKEDKTSSGTAMPEGELLLESLNGFALVVSTEGMIFYASATILDYLGFHQTDVMHQNIYDYIHVDDRQEFSRQLHWAMNPQQMVLTQESHTDTGEDAFLNKLFEAEESDSSPSAYSSFLNRCFICRVRCLLDSTSGFLTMQFEGKLKFLFGQTKKASSGAIHPPQMALFCVAVPLLLPPVNEIKIKSVLLRTQKKPSATSNSENTAKPFPGTCEVEHAGRNSHQGTYFPNILHGPENQIKLMNSGDNGISLFKVRTNEDQWLWVEANTPLRYRNGCSDYIVVPQQSEEEMKKHGGALGLKGTRETSLGVNDMPALLKHHLPWGKQEKEDIKVKFQLNKCDPILQEETSFFQKQISTAQNSCSTSGTWVGKPSARINHQFIGSFSDRINRPFYNMDQSPPGVHMLGRHHRGNTEHFQPYSGFQQHALDSYPVEHIKLENPFVTPEVLYDSGLPLNIPIKTENDSDSEGQPELYSECQTHAWLTENNGLKKQLDFSESLHLKTELDFSEQTSCFKPKHYMHSSHRGHCYASGTHMNHFNAGRPFKGIYNKDAGQFCPPKCAYLESVLSLQAADCSNNQFYSVATVDDKNTGDHSYKLQCEFKAHSLVQNIKREPLDSPPWVESQQEAVQSIYQKNTLMGFLPSQVPRNAAEFAYIQ</sequence>
<evidence type="ECO:0000256" key="1">
    <source>
        <dbReference type="ARBA" id="ARBA00004123"/>
    </source>
</evidence>
<evidence type="ECO:0000313" key="15">
    <source>
        <dbReference type="Ensembl" id="ENSXETP00000113633"/>
    </source>
</evidence>
<feature type="compositionally biased region" description="Polar residues" evidence="12">
    <location>
        <begin position="102"/>
        <end position="111"/>
    </location>
</feature>
<dbReference type="Gene3D" id="4.10.280.10">
    <property type="entry name" value="Helix-loop-helix DNA-binding domain"/>
    <property type="match status" value="1"/>
</dbReference>
<dbReference type="PANTHER" id="PTHR10649">
    <property type="entry name" value="ARYL HYDROCARBON RECEPTOR"/>
    <property type="match status" value="1"/>
</dbReference>
<reference evidence="15" key="1">
    <citation type="journal article" date="2010" name="Science">
        <title>The genome of the Western clawed frog Xenopus tropicalis.</title>
        <authorList>
            <person name="Hellsten U."/>
            <person name="Harland R.M."/>
            <person name="Gilchrist M.J."/>
            <person name="Hendrix D."/>
            <person name="Jurka J."/>
            <person name="Kapitonov V."/>
            <person name="Ovcharenko I."/>
            <person name="Putnam N.H."/>
            <person name="Shu S."/>
            <person name="Taher L."/>
            <person name="Blitz I.L."/>
            <person name="Blumberg B."/>
            <person name="Dichmann D.S."/>
            <person name="Dubchak I."/>
            <person name="Amaya E."/>
            <person name="Detter J.C."/>
            <person name="Fletcher R."/>
            <person name="Gerhard D.S."/>
            <person name="Goodstein D."/>
            <person name="Graves T."/>
            <person name="Grigoriev I.V."/>
            <person name="Grimwood J."/>
            <person name="Kawashima T."/>
            <person name="Lindquist E."/>
            <person name="Lucas S.M."/>
            <person name="Mead P.E."/>
            <person name="Mitros T."/>
            <person name="Ogino H."/>
            <person name="Ohta Y."/>
            <person name="Poliakov A.V."/>
            <person name="Pollet N."/>
            <person name="Robert J."/>
            <person name="Salamov A."/>
            <person name="Sater A.K."/>
            <person name="Schmutz J."/>
            <person name="Terry A."/>
            <person name="Vize P.D."/>
            <person name="Warren W.C."/>
            <person name="Wells D."/>
            <person name="Wills A."/>
            <person name="Wilson R.K."/>
            <person name="Zimmerman L.B."/>
            <person name="Zorn A.M."/>
            <person name="Grainger R."/>
            <person name="Grammer T."/>
            <person name="Khokha M.K."/>
            <person name="Richardson P.M."/>
            <person name="Rokhsar D.S."/>
        </authorList>
    </citation>
    <scope>NUCLEOTIDE SEQUENCE [LARGE SCALE GENOMIC DNA]</scope>
    <source>
        <strain evidence="15">Nigerian</strain>
    </source>
</reference>
<comment type="function">
    <text evidence="10">Mediates dioxin toxicity and is involved in regulation of cell growth and differentiation. Represses the transcription activity of AHR by competing with this transcription factor for heterodimer formation with the ARNT and subsequently binding to the xenobiotic response element (XRE) sequence present in the promoter regulatory region of variety of genes. Represses CYP1A1 by binding the XRE sequence and recruiting ANKRA2, HDAC4 and/or HDAC5. Autoregulates its expression by associating with its own XRE site.</text>
</comment>
<dbReference type="GO" id="GO:0006355">
    <property type="term" value="P:regulation of DNA-templated transcription"/>
    <property type="evidence" value="ECO:0007669"/>
    <property type="project" value="InterPro"/>
</dbReference>
<dbReference type="FunCoup" id="A0A803JZX5">
    <property type="interactions" value="689"/>
</dbReference>
<protein>
    <recommendedName>
        <fullName evidence="11">Aryl hydrocarbon receptor repressor</fullName>
    </recommendedName>
</protein>
<dbReference type="FunFam" id="4.10.280.10:FF:000041">
    <property type="entry name" value="aryl hydrocarbon receptor repressor"/>
    <property type="match status" value="1"/>
</dbReference>
<evidence type="ECO:0000256" key="11">
    <source>
        <dbReference type="ARBA" id="ARBA00071452"/>
    </source>
</evidence>
<evidence type="ECO:0000256" key="8">
    <source>
        <dbReference type="ARBA" id="ARBA00023163"/>
    </source>
</evidence>
<keyword evidence="3" id="KW-0963">Cytoplasm</keyword>
<dbReference type="Pfam" id="PF00989">
    <property type="entry name" value="PAS"/>
    <property type="match status" value="1"/>
</dbReference>
<dbReference type="GO" id="GO:0005634">
    <property type="term" value="C:nucleus"/>
    <property type="evidence" value="ECO:0007669"/>
    <property type="project" value="UniProtKB-SubCell"/>
</dbReference>
<dbReference type="PANTHER" id="PTHR10649:SF3">
    <property type="entry name" value="ARYL HYDROCARBON RECEPTOR REPRESSOR"/>
    <property type="match status" value="1"/>
</dbReference>
<dbReference type="GO" id="GO:0005737">
    <property type="term" value="C:cytoplasm"/>
    <property type="evidence" value="ECO:0007669"/>
    <property type="project" value="UniProtKB-SubCell"/>
</dbReference>
<dbReference type="SMART" id="SM00091">
    <property type="entry name" value="PAS"/>
    <property type="match status" value="1"/>
</dbReference>
<dbReference type="Ensembl" id="ENSXETT00000118427">
    <property type="protein sequence ID" value="ENSXETP00000113633"/>
    <property type="gene ID" value="ENSXETG00000006186"/>
</dbReference>
<dbReference type="AlphaFoldDB" id="A0A803JZX5"/>
<dbReference type="PROSITE" id="PS50888">
    <property type="entry name" value="BHLH"/>
    <property type="match status" value="1"/>
</dbReference>
<organism evidence="15">
    <name type="scientific">Xenopus tropicalis</name>
    <name type="common">Western clawed frog</name>
    <name type="synonym">Silurana tropicalis</name>
    <dbReference type="NCBI Taxonomy" id="8364"/>
    <lineage>
        <taxon>Eukaryota</taxon>
        <taxon>Metazoa</taxon>
        <taxon>Chordata</taxon>
        <taxon>Craniata</taxon>
        <taxon>Vertebrata</taxon>
        <taxon>Euteleostomi</taxon>
        <taxon>Amphibia</taxon>
        <taxon>Batrachia</taxon>
        <taxon>Anura</taxon>
        <taxon>Pipoidea</taxon>
        <taxon>Pipidae</taxon>
        <taxon>Xenopodinae</taxon>
        <taxon>Xenopus</taxon>
        <taxon>Silurana</taxon>
    </lineage>
</organism>
<dbReference type="InParanoid" id="A0A803JZX5"/>
<dbReference type="SUPFAM" id="SSF55785">
    <property type="entry name" value="PYP-like sensor domain (PAS domain)"/>
    <property type="match status" value="1"/>
</dbReference>
<dbReference type="InterPro" id="IPR011598">
    <property type="entry name" value="bHLH_dom"/>
</dbReference>
<dbReference type="InterPro" id="IPR039091">
    <property type="entry name" value="AHR/AHRR"/>
</dbReference>
<comment type="subcellular location">
    <subcellularLocation>
        <location evidence="2">Cytoplasm</location>
    </subcellularLocation>
    <subcellularLocation>
        <location evidence="1">Nucleus</location>
    </subcellularLocation>
</comment>
<evidence type="ECO:0000256" key="7">
    <source>
        <dbReference type="ARBA" id="ARBA00023125"/>
    </source>
</evidence>
<proteinExistence type="predicted"/>
<evidence type="ECO:0000256" key="6">
    <source>
        <dbReference type="ARBA" id="ARBA00023015"/>
    </source>
</evidence>
<feature type="domain" description="PAS" evidence="13">
    <location>
        <begin position="152"/>
        <end position="215"/>
    </location>
</feature>
<keyword evidence="5" id="KW-0832">Ubl conjugation</keyword>
<keyword evidence="7" id="KW-0238">DNA-binding</keyword>
<feature type="region of interest" description="Disordered" evidence="12">
    <location>
        <begin position="1"/>
        <end position="38"/>
    </location>
</feature>
<keyword evidence="8" id="KW-0804">Transcription</keyword>
<reference evidence="15" key="2">
    <citation type="submission" date="2021-03" db="UniProtKB">
        <authorList>
            <consortium name="Ensembl"/>
        </authorList>
    </citation>
    <scope>IDENTIFICATION</scope>
</reference>
<keyword evidence="9" id="KW-0539">Nucleus</keyword>
<evidence type="ECO:0000256" key="2">
    <source>
        <dbReference type="ARBA" id="ARBA00004496"/>
    </source>
</evidence>
<dbReference type="Gene3D" id="3.30.450.20">
    <property type="entry name" value="PAS domain"/>
    <property type="match status" value="1"/>
</dbReference>
<name>A0A803JZX5_XENTR</name>
<dbReference type="SUPFAM" id="SSF47459">
    <property type="entry name" value="HLH, helix-loop-helix DNA-binding domain"/>
    <property type="match status" value="1"/>
</dbReference>
<gene>
    <name evidence="15" type="primary">ahrr</name>
</gene>
<dbReference type="InterPro" id="IPR035965">
    <property type="entry name" value="PAS-like_dom_sf"/>
</dbReference>
<dbReference type="GO" id="GO:0006805">
    <property type="term" value="P:xenobiotic metabolic process"/>
    <property type="evidence" value="ECO:0007669"/>
    <property type="project" value="InterPro"/>
</dbReference>
<feature type="domain" description="BHLH" evidence="14">
    <location>
        <begin position="24"/>
        <end position="77"/>
    </location>
</feature>
<dbReference type="InterPro" id="IPR000014">
    <property type="entry name" value="PAS"/>
</dbReference>
<evidence type="ECO:0000256" key="9">
    <source>
        <dbReference type="ARBA" id="ARBA00023242"/>
    </source>
</evidence>
<dbReference type="InterPro" id="IPR013767">
    <property type="entry name" value="PAS_fold"/>
</dbReference>
<evidence type="ECO:0000259" key="13">
    <source>
        <dbReference type="PROSITE" id="PS50112"/>
    </source>
</evidence>
<dbReference type="PROSITE" id="PS50112">
    <property type="entry name" value="PAS"/>
    <property type="match status" value="1"/>
</dbReference>
<evidence type="ECO:0000259" key="14">
    <source>
        <dbReference type="PROSITE" id="PS50888"/>
    </source>
</evidence>
<dbReference type="GO" id="GO:0046983">
    <property type="term" value="F:protein dimerization activity"/>
    <property type="evidence" value="ECO:0007669"/>
    <property type="project" value="InterPro"/>
</dbReference>
<dbReference type="GO" id="GO:0003677">
    <property type="term" value="F:DNA binding"/>
    <property type="evidence" value="ECO:0007669"/>
    <property type="project" value="UniProtKB-KW"/>
</dbReference>
<dbReference type="InterPro" id="IPR036638">
    <property type="entry name" value="HLH_DNA-bd_sf"/>
</dbReference>
<feature type="region of interest" description="Disordered" evidence="12">
    <location>
        <begin position="85"/>
        <end position="143"/>
    </location>
</feature>
<evidence type="ECO:0000256" key="5">
    <source>
        <dbReference type="ARBA" id="ARBA00022843"/>
    </source>
</evidence>
<evidence type="ECO:0000256" key="10">
    <source>
        <dbReference type="ARBA" id="ARBA00058894"/>
    </source>
</evidence>
<keyword evidence="4" id="KW-1017">Isopeptide bond</keyword>
<evidence type="ECO:0000256" key="3">
    <source>
        <dbReference type="ARBA" id="ARBA00022490"/>
    </source>
</evidence>